<evidence type="ECO:0000313" key="13">
    <source>
        <dbReference type="EMBL" id="KAG0586820.1"/>
    </source>
</evidence>
<sequence>MGDPSQLIYSLVARGTTVLAEYTAFQGNFSAIAVQCLVKLPAANNKHTYVCDQHTFNFLIEDGFTYLAVADEEYGRQIPFAFLDRVKDDFKHRYQGGKADLAVAHSLDAEFGPRMKQHMEFVLENPDEVKKMTRIKSQVAEVKGIMMENIEKVLDRNERIDLLVDKSAGLQSDAHHFQLQGKKIRRRLWCQHFRLKLLVLLLLVIVALIIYLSVCRGFVCHNPGVPGSPPAPGTPPGTGF</sequence>
<comment type="subcellular location">
    <subcellularLocation>
        <location evidence="8">Endomembrane system</location>
        <topology evidence="8">Single-pass type IV membrane protein</topology>
    </subcellularLocation>
</comment>
<dbReference type="InterPro" id="IPR051097">
    <property type="entry name" value="Synaptobrevin-like_transport"/>
</dbReference>
<keyword evidence="2" id="KW-0813">Transport</keyword>
<dbReference type="EMBL" id="CM026422">
    <property type="protein sequence ID" value="KAG0586820.1"/>
    <property type="molecule type" value="Genomic_DNA"/>
</dbReference>
<evidence type="ECO:0000256" key="10">
    <source>
        <dbReference type="SAM" id="Phobius"/>
    </source>
</evidence>
<proteinExistence type="inferred from homology"/>
<dbReference type="PRINTS" id="PR00219">
    <property type="entry name" value="SYNAPTOBREVN"/>
</dbReference>
<dbReference type="PANTHER" id="PTHR21136:SF168">
    <property type="entry name" value="VESICLE-ASSOCIATED MEMBRANE PROTEIN 9"/>
    <property type="match status" value="1"/>
</dbReference>
<evidence type="ECO:0000256" key="6">
    <source>
        <dbReference type="ARBA" id="ARBA00023136"/>
    </source>
</evidence>
<keyword evidence="6 10" id="KW-0472">Membrane</keyword>
<organism evidence="13 14">
    <name type="scientific">Ceratodon purpureus</name>
    <name type="common">Fire moss</name>
    <name type="synonym">Dicranum purpureum</name>
    <dbReference type="NCBI Taxonomy" id="3225"/>
    <lineage>
        <taxon>Eukaryota</taxon>
        <taxon>Viridiplantae</taxon>
        <taxon>Streptophyta</taxon>
        <taxon>Embryophyta</taxon>
        <taxon>Bryophyta</taxon>
        <taxon>Bryophytina</taxon>
        <taxon>Bryopsida</taxon>
        <taxon>Dicranidae</taxon>
        <taxon>Pseudoditrichales</taxon>
        <taxon>Ditrichaceae</taxon>
        <taxon>Ceratodon</taxon>
    </lineage>
</organism>
<feature type="transmembrane region" description="Helical" evidence="10">
    <location>
        <begin position="193"/>
        <end position="214"/>
    </location>
</feature>
<dbReference type="AlphaFoldDB" id="A0A8T0ISY3"/>
<evidence type="ECO:0000256" key="2">
    <source>
        <dbReference type="ARBA" id="ARBA00022448"/>
    </source>
</evidence>
<protein>
    <submittedName>
        <fullName evidence="13">Uncharacterized protein</fullName>
    </submittedName>
</protein>
<keyword evidence="9" id="KW-0175">Coiled coil</keyword>
<dbReference type="FunFam" id="3.30.450.50:FF:000014">
    <property type="entry name" value="vesicle-associated membrane protein 727"/>
    <property type="match status" value="1"/>
</dbReference>
<dbReference type="GO" id="GO:0005737">
    <property type="term" value="C:cytoplasm"/>
    <property type="evidence" value="ECO:0007669"/>
    <property type="project" value="UniProtKB-ARBA"/>
</dbReference>
<evidence type="ECO:0000256" key="4">
    <source>
        <dbReference type="ARBA" id="ARBA00022927"/>
    </source>
</evidence>
<dbReference type="PANTHER" id="PTHR21136">
    <property type="entry name" value="SNARE PROTEINS"/>
    <property type="match status" value="1"/>
</dbReference>
<evidence type="ECO:0000259" key="12">
    <source>
        <dbReference type="PROSITE" id="PS50892"/>
    </source>
</evidence>
<dbReference type="GO" id="GO:0016020">
    <property type="term" value="C:membrane"/>
    <property type="evidence" value="ECO:0007669"/>
    <property type="project" value="InterPro"/>
</dbReference>
<dbReference type="GO" id="GO:0012505">
    <property type="term" value="C:endomembrane system"/>
    <property type="evidence" value="ECO:0007669"/>
    <property type="project" value="UniProtKB-SubCell"/>
</dbReference>
<name>A0A8T0ISY3_CERPU</name>
<dbReference type="CDD" id="cd15843">
    <property type="entry name" value="R-SNARE"/>
    <property type="match status" value="1"/>
</dbReference>
<dbReference type="InterPro" id="IPR010908">
    <property type="entry name" value="Longin_dom"/>
</dbReference>
<accession>A0A8T0ISY3</accession>
<dbReference type="CDD" id="cd14824">
    <property type="entry name" value="Longin"/>
    <property type="match status" value="1"/>
</dbReference>
<dbReference type="InterPro" id="IPR011012">
    <property type="entry name" value="Longin-like_dom_sf"/>
</dbReference>
<dbReference type="Pfam" id="PF13774">
    <property type="entry name" value="Longin"/>
    <property type="match status" value="1"/>
</dbReference>
<dbReference type="FunFam" id="1.20.5.110:FF:000004">
    <property type="entry name" value="Vesicle-associated membrane protein 7"/>
    <property type="match status" value="1"/>
</dbReference>
<comment type="caution">
    <text evidence="13">The sequence shown here is derived from an EMBL/GenBank/DDBJ whole genome shotgun (WGS) entry which is preliminary data.</text>
</comment>
<dbReference type="PROSITE" id="PS00417">
    <property type="entry name" value="SYNAPTOBREVIN"/>
    <property type="match status" value="1"/>
</dbReference>
<keyword evidence="4" id="KW-0653">Protein transport</keyword>
<evidence type="ECO:0000256" key="7">
    <source>
        <dbReference type="ARBA" id="ARBA00037493"/>
    </source>
</evidence>
<comment type="function">
    <text evidence="7">Involved in the targeting and/or fusion of transport vesicles to their target membrane.</text>
</comment>
<dbReference type="Gene3D" id="1.20.5.110">
    <property type="match status" value="1"/>
</dbReference>
<dbReference type="Proteomes" id="UP000822688">
    <property type="component" value="Chromosome 2"/>
</dbReference>
<keyword evidence="3 10" id="KW-0812">Transmembrane</keyword>
<comment type="similarity">
    <text evidence="1">Belongs to the synaptobrevin family.</text>
</comment>
<evidence type="ECO:0000259" key="11">
    <source>
        <dbReference type="PROSITE" id="PS50859"/>
    </source>
</evidence>
<dbReference type="PROSITE" id="PS50892">
    <property type="entry name" value="V_SNARE"/>
    <property type="match status" value="1"/>
</dbReference>
<feature type="domain" description="V-SNARE coiled-coil homology" evidence="12">
    <location>
        <begin position="131"/>
        <end position="191"/>
    </location>
</feature>
<evidence type="ECO:0000313" key="14">
    <source>
        <dbReference type="Proteomes" id="UP000822688"/>
    </source>
</evidence>
<dbReference type="PROSITE" id="PS50859">
    <property type="entry name" value="LONGIN"/>
    <property type="match status" value="1"/>
</dbReference>
<keyword evidence="5 10" id="KW-1133">Transmembrane helix</keyword>
<evidence type="ECO:0000256" key="9">
    <source>
        <dbReference type="PROSITE-ProRule" id="PRU00290"/>
    </source>
</evidence>
<evidence type="ECO:0000256" key="8">
    <source>
        <dbReference type="ARBA" id="ARBA00046280"/>
    </source>
</evidence>
<dbReference type="SUPFAM" id="SSF64356">
    <property type="entry name" value="SNARE-like"/>
    <property type="match status" value="1"/>
</dbReference>
<dbReference type="Gene3D" id="3.30.450.50">
    <property type="entry name" value="Longin domain"/>
    <property type="match status" value="1"/>
</dbReference>
<dbReference type="InterPro" id="IPR042855">
    <property type="entry name" value="V_SNARE_CC"/>
</dbReference>
<feature type="domain" description="Longin" evidence="11">
    <location>
        <begin position="11"/>
        <end position="115"/>
    </location>
</feature>
<dbReference type="SUPFAM" id="SSF58038">
    <property type="entry name" value="SNARE fusion complex"/>
    <property type="match status" value="1"/>
</dbReference>
<reference evidence="13" key="1">
    <citation type="submission" date="2020-06" db="EMBL/GenBank/DDBJ databases">
        <title>WGS assembly of Ceratodon purpureus strain R40.</title>
        <authorList>
            <person name="Carey S.B."/>
            <person name="Jenkins J."/>
            <person name="Shu S."/>
            <person name="Lovell J.T."/>
            <person name="Sreedasyam A."/>
            <person name="Maumus F."/>
            <person name="Tiley G.P."/>
            <person name="Fernandez-Pozo N."/>
            <person name="Barry K."/>
            <person name="Chen C."/>
            <person name="Wang M."/>
            <person name="Lipzen A."/>
            <person name="Daum C."/>
            <person name="Saski C.A."/>
            <person name="Payton A.C."/>
            <person name="Mcbreen J.C."/>
            <person name="Conrad R.E."/>
            <person name="Kollar L.M."/>
            <person name="Olsson S."/>
            <person name="Huttunen S."/>
            <person name="Landis J.B."/>
            <person name="Wickett N.J."/>
            <person name="Johnson M.G."/>
            <person name="Rensing S.A."/>
            <person name="Grimwood J."/>
            <person name="Schmutz J."/>
            <person name="Mcdaniel S.F."/>
        </authorList>
    </citation>
    <scope>NUCLEOTIDE SEQUENCE</scope>
    <source>
        <strain evidence="13">R40</strain>
    </source>
</reference>
<dbReference type="InterPro" id="IPR001388">
    <property type="entry name" value="Synaptobrevin-like"/>
</dbReference>
<dbReference type="GO" id="GO:0016192">
    <property type="term" value="P:vesicle-mediated transport"/>
    <property type="evidence" value="ECO:0007669"/>
    <property type="project" value="InterPro"/>
</dbReference>
<keyword evidence="14" id="KW-1185">Reference proteome</keyword>
<dbReference type="Pfam" id="PF00957">
    <property type="entry name" value="Synaptobrevin"/>
    <property type="match status" value="1"/>
</dbReference>
<dbReference type="GO" id="GO:0015031">
    <property type="term" value="P:protein transport"/>
    <property type="evidence" value="ECO:0007669"/>
    <property type="project" value="UniProtKB-KW"/>
</dbReference>
<gene>
    <name evidence="13" type="ORF">KC19_2G120100</name>
</gene>
<evidence type="ECO:0000256" key="3">
    <source>
        <dbReference type="ARBA" id="ARBA00022692"/>
    </source>
</evidence>
<evidence type="ECO:0000256" key="5">
    <source>
        <dbReference type="ARBA" id="ARBA00022989"/>
    </source>
</evidence>
<dbReference type="SMART" id="SM01270">
    <property type="entry name" value="Longin"/>
    <property type="match status" value="1"/>
</dbReference>
<evidence type="ECO:0000256" key="1">
    <source>
        <dbReference type="ARBA" id="ARBA00008025"/>
    </source>
</evidence>